<gene>
    <name evidence="2" type="ORF">MELIAE_LOCUS11918</name>
</gene>
<evidence type="ECO:0000313" key="2">
    <source>
        <dbReference type="EMBL" id="CAH0562904.1"/>
    </source>
</evidence>
<dbReference type="Proteomes" id="UP001154078">
    <property type="component" value="Chromosome 8"/>
</dbReference>
<dbReference type="AlphaFoldDB" id="A0A9P0BF08"/>
<protein>
    <submittedName>
        <fullName evidence="2">Uncharacterized protein</fullName>
    </submittedName>
</protein>
<accession>A0A9P0BF08</accession>
<name>A0A9P0BF08_BRAAE</name>
<organism evidence="2 3">
    <name type="scientific">Brassicogethes aeneus</name>
    <name type="common">Rape pollen beetle</name>
    <name type="synonym">Meligethes aeneus</name>
    <dbReference type="NCBI Taxonomy" id="1431903"/>
    <lineage>
        <taxon>Eukaryota</taxon>
        <taxon>Metazoa</taxon>
        <taxon>Ecdysozoa</taxon>
        <taxon>Arthropoda</taxon>
        <taxon>Hexapoda</taxon>
        <taxon>Insecta</taxon>
        <taxon>Pterygota</taxon>
        <taxon>Neoptera</taxon>
        <taxon>Endopterygota</taxon>
        <taxon>Coleoptera</taxon>
        <taxon>Polyphaga</taxon>
        <taxon>Cucujiformia</taxon>
        <taxon>Nitidulidae</taxon>
        <taxon>Meligethinae</taxon>
        <taxon>Brassicogethes</taxon>
    </lineage>
</organism>
<sequence length="219" mass="25461">MSKTTFRYSSRQKVPLRTLNRQAAKRSRSAAADDNTIVLKQESSAFIFENRINYEEVSKSSTDTDTSDDNNDEESSKSRNDTDTSDDDNDERRSGDSCNEQIIDDCHSNLIFYSIPVLNSYLEEKYFQHLMLLVIGLFDLLQDKILIQPDLQCAEKLLDLFVEQAPKLYGDRVMTYNFHLVRHLVLFVRRCVRSISAFPWENQNGYIAFMETKIWAKKS</sequence>
<keyword evidence="3" id="KW-1185">Reference proteome</keyword>
<dbReference type="OrthoDB" id="7699931at2759"/>
<dbReference type="PANTHER" id="PTHR46579:SF1">
    <property type="entry name" value="F5_8 TYPE C DOMAIN-CONTAINING PROTEIN"/>
    <property type="match status" value="1"/>
</dbReference>
<reference evidence="2" key="1">
    <citation type="submission" date="2021-12" db="EMBL/GenBank/DDBJ databases">
        <authorList>
            <person name="King R."/>
        </authorList>
    </citation>
    <scope>NUCLEOTIDE SEQUENCE</scope>
</reference>
<dbReference type="EMBL" id="OV121139">
    <property type="protein sequence ID" value="CAH0562904.1"/>
    <property type="molecule type" value="Genomic_DNA"/>
</dbReference>
<dbReference type="PANTHER" id="PTHR46579">
    <property type="entry name" value="F5/8 TYPE C DOMAIN-CONTAINING PROTEIN-RELATED"/>
    <property type="match status" value="1"/>
</dbReference>
<feature type="region of interest" description="Disordered" evidence="1">
    <location>
        <begin position="57"/>
        <end position="98"/>
    </location>
</feature>
<feature type="compositionally biased region" description="Polar residues" evidence="1">
    <location>
        <begin position="1"/>
        <end position="12"/>
    </location>
</feature>
<evidence type="ECO:0000313" key="3">
    <source>
        <dbReference type="Proteomes" id="UP001154078"/>
    </source>
</evidence>
<evidence type="ECO:0000256" key="1">
    <source>
        <dbReference type="SAM" id="MobiDB-lite"/>
    </source>
</evidence>
<feature type="region of interest" description="Disordered" evidence="1">
    <location>
        <begin position="1"/>
        <end position="34"/>
    </location>
</feature>
<proteinExistence type="predicted"/>